<evidence type="ECO:0000313" key="3">
    <source>
        <dbReference type="Proteomes" id="UP001147830"/>
    </source>
</evidence>
<dbReference type="InterPro" id="IPR057574">
    <property type="entry name" value="nSTAND_NTPase5_dom"/>
</dbReference>
<dbReference type="InterPro" id="IPR011990">
    <property type="entry name" value="TPR-like_helical_dom_sf"/>
</dbReference>
<proteinExistence type="predicted"/>
<accession>A0A9X2WF60</accession>
<keyword evidence="3" id="KW-1185">Reference proteome</keyword>
<name>A0A9X2WF60_9GAMM</name>
<dbReference type="Pfam" id="PF25199">
    <property type="entry name" value="nSTAND_NTPase5"/>
    <property type="match status" value="1"/>
</dbReference>
<feature type="domain" description="Novel STAND NTPase 5" evidence="1">
    <location>
        <begin position="321"/>
        <end position="462"/>
    </location>
</feature>
<gene>
    <name evidence="2" type="ORF">NYR02_07940</name>
</gene>
<dbReference type="Proteomes" id="UP001147830">
    <property type="component" value="Unassembled WGS sequence"/>
</dbReference>
<dbReference type="AlphaFoldDB" id="A0A9X2WF60"/>
<dbReference type="EMBL" id="JAOANI010000015">
    <property type="protein sequence ID" value="MCT7358945.1"/>
    <property type="molecule type" value="Genomic_DNA"/>
</dbReference>
<comment type="caution">
    <text evidence="2">The sequence shown here is derived from an EMBL/GenBank/DDBJ whole genome shotgun (WGS) entry which is preliminary data.</text>
</comment>
<dbReference type="Pfam" id="PF13289">
    <property type="entry name" value="SIR2_2"/>
    <property type="match status" value="1"/>
</dbReference>
<dbReference type="RefSeq" id="WP_260975837.1">
    <property type="nucleotide sequence ID" value="NZ_JAOANI010000015.1"/>
</dbReference>
<organism evidence="2 3">
    <name type="scientific">Thalassolituus pacificus</name>
    <dbReference type="NCBI Taxonomy" id="2975440"/>
    <lineage>
        <taxon>Bacteria</taxon>
        <taxon>Pseudomonadati</taxon>
        <taxon>Pseudomonadota</taxon>
        <taxon>Gammaproteobacteria</taxon>
        <taxon>Oceanospirillales</taxon>
        <taxon>Oceanospirillaceae</taxon>
        <taxon>Thalassolituus</taxon>
    </lineage>
</organism>
<sequence length="835" mass="95611">MKEEDKRLISMEIAPLVHNGDITLFLGAGISIDTPAINGLGIPSTPNLIKRICKVAGYEDNVAETADLPTAFGVGEDEIDNFENFLISNFTAKSVENWQLKIFQNWWRAIFTTNIDTIPELCINKNLTIGKDFPSYCVFNYDDREPIQSLPTEPPLVYLHGKVSSPSSGFIFDNVSYADHSVKQSDWLVKSALHISHGNCLFVGSKFKESDIETALRRRQSWDKDQSETKNWIVLRSFTELEKNAYKKRGITPIEADAKEFFEVLFSIVSPLSRHKFIKKKAPFLAENTDDKSLAWFTKNMSLVSEEIERSTKKNSPFSLFYNGDMPNWFYMRNQVPAEISSSRKIVEEIIKFENSDEKGKILAVLGPLASGKTTAAMLALSNISGTHNNIYQFSGLDGIDIEATWSVVKDLKGLVVIFIDSSSGYFYAVNEIIERVLDRPTSCKLCFLLEERTIQFDRNKRHFTKIPQSVFTKVKINNLDFNDAGCLLDKTEELGVSFEKLKGLERNSAIRKIVDYDQGYNGDLLATLYDLSYGKPYKEKLAEEFEEIDDGLARDIFETVSIVTASRLEIPINYLCEIYSISVESLINLIESKLKDKLHHRGMSMTLTSRHHSIAQFHLENNFDKKELTEKIISLMKCVSSKFGIDDIKLHPISYKIYSKVLSYHYLTEILFSGSENYSFVHEIYSECQKYFPNDGIFWLQYGRFLERDKKIEEALHCFRKGLALYDSFQLRHALGQLLLKKYRLDKSPDDSDYREGVKILQNEIDSRGATDAYPYTALGNELIKIYNKGRKKIEIAYSLKEIINRGLKLHRTDQYFSTMVSRYITSVGDTEVQ</sequence>
<evidence type="ECO:0000259" key="1">
    <source>
        <dbReference type="Pfam" id="PF25199"/>
    </source>
</evidence>
<dbReference type="SUPFAM" id="SSF48452">
    <property type="entry name" value="TPR-like"/>
    <property type="match status" value="1"/>
</dbReference>
<protein>
    <submittedName>
        <fullName evidence="2">SIR2 family protein</fullName>
    </submittedName>
</protein>
<reference evidence="2" key="2">
    <citation type="submission" date="2022-08" db="EMBL/GenBank/DDBJ databases">
        <authorList>
            <person name="Dong C."/>
        </authorList>
    </citation>
    <scope>NUCLEOTIDE SEQUENCE</scope>
    <source>
        <strain evidence="2">59MF3M-4</strain>
    </source>
</reference>
<reference evidence="2" key="1">
    <citation type="journal article" date="2022" name="Front. Microbiol.">
        <title>Genome-based taxonomic rearrangement of Oceanobacter-related bacteria including the description of Thalassolituus hydrocarbonoclasticus sp. nov. and Thalassolituus pacificus sp. nov. and emended description of the genus Thalassolituus.</title>
        <authorList>
            <person name="Dong C."/>
            <person name="Wei L."/>
            <person name="Wang J."/>
            <person name="Lai Q."/>
            <person name="Huang Z."/>
            <person name="Shao Z."/>
        </authorList>
    </citation>
    <scope>NUCLEOTIDE SEQUENCE</scope>
    <source>
        <strain evidence="2">59MF3M-4</strain>
    </source>
</reference>
<dbReference type="Gene3D" id="1.25.40.10">
    <property type="entry name" value="Tetratricopeptide repeat domain"/>
    <property type="match status" value="1"/>
</dbReference>
<evidence type="ECO:0000313" key="2">
    <source>
        <dbReference type="EMBL" id="MCT7358945.1"/>
    </source>
</evidence>